<dbReference type="EMBL" id="VCHX02000325">
    <property type="protein sequence ID" value="TPQ16592.1"/>
    <property type="molecule type" value="Genomic_DNA"/>
</dbReference>
<dbReference type="AlphaFoldDB" id="A0A505D303"/>
<gene>
    <name evidence="1" type="ORF">FGD71_040895</name>
</gene>
<dbReference type="OrthoDB" id="4317565at2"/>
<sequence>MSRPRKRCDGFVGQVLYKGRSRTHRHRLWCPDVPWEKLTADENTCTAESRRDHHHVCRTRSSAI</sequence>
<reference evidence="1 2" key="1">
    <citation type="submission" date="2019-06" db="EMBL/GenBank/DDBJ databases">
        <title>Streptomyces sporangiiformans sp. nov., a novel actinomycete isolated from soil in Mount Song.</title>
        <authorList>
            <person name="Han L."/>
        </authorList>
    </citation>
    <scope>NUCLEOTIDE SEQUENCE [LARGE SCALE GENOMIC DNA]</scope>
    <source>
        <strain evidence="1 2">NEAU-SSA 1</strain>
    </source>
</reference>
<organism evidence="1 2">
    <name type="scientific">Streptomyces sporangiiformans</name>
    <dbReference type="NCBI Taxonomy" id="2315329"/>
    <lineage>
        <taxon>Bacteria</taxon>
        <taxon>Bacillati</taxon>
        <taxon>Actinomycetota</taxon>
        <taxon>Actinomycetes</taxon>
        <taxon>Kitasatosporales</taxon>
        <taxon>Streptomycetaceae</taxon>
        <taxon>Streptomyces</taxon>
    </lineage>
</organism>
<dbReference type="Proteomes" id="UP000317378">
    <property type="component" value="Unassembled WGS sequence"/>
</dbReference>
<comment type="caution">
    <text evidence="1">The sequence shown here is derived from an EMBL/GenBank/DDBJ whole genome shotgun (WGS) entry which is preliminary data.</text>
</comment>
<name>A0A505D303_9ACTN</name>
<proteinExistence type="predicted"/>
<evidence type="ECO:0000313" key="2">
    <source>
        <dbReference type="Proteomes" id="UP000317378"/>
    </source>
</evidence>
<accession>A0A505D303</accession>
<keyword evidence="2" id="KW-1185">Reference proteome</keyword>
<evidence type="ECO:0000313" key="1">
    <source>
        <dbReference type="EMBL" id="TPQ16592.1"/>
    </source>
</evidence>
<protein>
    <submittedName>
        <fullName evidence="1">Uncharacterized protein</fullName>
    </submittedName>
</protein>